<evidence type="ECO:0000313" key="2">
    <source>
        <dbReference type="Proteomes" id="UP000324222"/>
    </source>
</evidence>
<name>A0A5B7DA06_PORTR</name>
<dbReference type="Proteomes" id="UP000324222">
    <property type="component" value="Unassembled WGS sequence"/>
</dbReference>
<sequence length="55" mass="6187">MGVPRSTVSTIWKNRDKYHETAASVFVSKNVLCSTLCLIKKKLYINEAINSTDLV</sequence>
<dbReference type="EMBL" id="VSRR010000650">
    <property type="protein sequence ID" value="MPC18141.1"/>
    <property type="molecule type" value="Genomic_DNA"/>
</dbReference>
<dbReference type="Gene3D" id="1.10.10.60">
    <property type="entry name" value="Homeodomain-like"/>
    <property type="match status" value="1"/>
</dbReference>
<gene>
    <name evidence="1" type="ORF">E2C01_011017</name>
</gene>
<comment type="caution">
    <text evidence="1">The sequence shown here is derived from an EMBL/GenBank/DDBJ whole genome shotgun (WGS) entry which is preliminary data.</text>
</comment>
<keyword evidence="2" id="KW-1185">Reference proteome</keyword>
<reference evidence="1 2" key="1">
    <citation type="submission" date="2019-05" db="EMBL/GenBank/DDBJ databases">
        <title>Another draft genome of Portunus trituberculatus and its Hox gene families provides insights of decapod evolution.</title>
        <authorList>
            <person name="Jeong J.-H."/>
            <person name="Song I."/>
            <person name="Kim S."/>
            <person name="Choi T."/>
            <person name="Kim D."/>
            <person name="Ryu S."/>
            <person name="Kim W."/>
        </authorList>
    </citation>
    <scope>NUCLEOTIDE SEQUENCE [LARGE SCALE GENOMIC DNA]</scope>
    <source>
        <tissue evidence="1">Muscle</tissue>
    </source>
</reference>
<organism evidence="1 2">
    <name type="scientific">Portunus trituberculatus</name>
    <name type="common">Swimming crab</name>
    <name type="synonym">Neptunus trituberculatus</name>
    <dbReference type="NCBI Taxonomy" id="210409"/>
    <lineage>
        <taxon>Eukaryota</taxon>
        <taxon>Metazoa</taxon>
        <taxon>Ecdysozoa</taxon>
        <taxon>Arthropoda</taxon>
        <taxon>Crustacea</taxon>
        <taxon>Multicrustacea</taxon>
        <taxon>Malacostraca</taxon>
        <taxon>Eumalacostraca</taxon>
        <taxon>Eucarida</taxon>
        <taxon>Decapoda</taxon>
        <taxon>Pleocyemata</taxon>
        <taxon>Brachyura</taxon>
        <taxon>Eubrachyura</taxon>
        <taxon>Portunoidea</taxon>
        <taxon>Portunidae</taxon>
        <taxon>Portuninae</taxon>
        <taxon>Portunus</taxon>
    </lineage>
</organism>
<dbReference type="AlphaFoldDB" id="A0A5B7DA06"/>
<evidence type="ECO:0008006" key="3">
    <source>
        <dbReference type="Google" id="ProtNLM"/>
    </source>
</evidence>
<accession>A0A5B7DA06</accession>
<evidence type="ECO:0000313" key="1">
    <source>
        <dbReference type="EMBL" id="MPC18141.1"/>
    </source>
</evidence>
<proteinExistence type="predicted"/>
<protein>
    <recommendedName>
        <fullName evidence="3">HTH psq-type domain-containing protein</fullName>
    </recommendedName>
</protein>